<keyword evidence="1" id="KW-0812">Transmembrane</keyword>
<protein>
    <submittedName>
        <fullName evidence="2">Uncharacterized protein</fullName>
    </submittedName>
</protein>
<comment type="caution">
    <text evidence="2">The sequence shown here is derived from an EMBL/GenBank/DDBJ whole genome shotgun (WGS) entry which is preliminary data.</text>
</comment>
<keyword evidence="1" id="KW-1133">Transmembrane helix</keyword>
<evidence type="ECO:0000256" key="1">
    <source>
        <dbReference type="SAM" id="Phobius"/>
    </source>
</evidence>
<evidence type="ECO:0000313" key="2">
    <source>
        <dbReference type="EMBL" id="MFC4230826.1"/>
    </source>
</evidence>
<feature type="transmembrane region" description="Helical" evidence="1">
    <location>
        <begin position="12"/>
        <end position="34"/>
    </location>
</feature>
<keyword evidence="3" id="KW-1185">Reference proteome</keyword>
<accession>A0ABV8PU27</accession>
<reference evidence="3" key="1">
    <citation type="journal article" date="2019" name="Int. J. Syst. Evol. Microbiol.">
        <title>The Global Catalogue of Microorganisms (GCM) 10K type strain sequencing project: providing services to taxonomists for standard genome sequencing and annotation.</title>
        <authorList>
            <consortium name="The Broad Institute Genomics Platform"/>
            <consortium name="The Broad Institute Genome Sequencing Center for Infectious Disease"/>
            <person name="Wu L."/>
            <person name="Ma J."/>
        </authorList>
    </citation>
    <scope>NUCLEOTIDE SEQUENCE [LARGE SCALE GENOMIC DNA]</scope>
    <source>
        <strain evidence="3">CECT 8010</strain>
    </source>
</reference>
<evidence type="ECO:0000313" key="3">
    <source>
        <dbReference type="Proteomes" id="UP001595906"/>
    </source>
</evidence>
<dbReference type="RefSeq" id="WP_379012211.1">
    <property type="nucleotide sequence ID" value="NZ_JBHSDC010000002.1"/>
</dbReference>
<dbReference type="Proteomes" id="UP001595906">
    <property type="component" value="Unassembled WGS sequence"/>
</dbReference>
<sequence>MDEIVDFLASNILLIALLGVLILVLKMLVVYFLISTKKPKVAFTRKSVKSIFNKHYTADDIKKSSKPFRVFLKKANNAFKFITYAWLIVLGISIFFRIAAYRNNSDTPIENDRPTPTTPTNNE</sequence>
<dbReference type="EMBL" id="JBHSDC010000002">
    <property type="protein sequence ID" value="MFC4230826.1"/>
    <property type="molecule type" value="Genomic_DNA"/>
</dbReference>
<feature type="transmembrane region" description="Helical" evidence="1">
    <location>
        <begin position="81"/>
        <end position="100"/>
    </location>
</feature>
<keyword evidence="1" id="KW-0472">Membrane</keyword>
<name>A0ABV8PU27_9BACT</name>
<gene>
    <name evidence="2" type="ORF">ACFOW1_02915</name>
</gene>
<proteinExistence type="predicted"/>
<organism evidence="2 3">
    <name type="scientific">Parasediminibacterium paludis</name>
    <dbReference type="NCBI Taxonomy" id="908966"/>
    <lineage>
        <taxon>Bacteria</taxon>
        <taxon>Pseudomonadati</taxon>
        <taxon>Bacteroidota</taxon>
        <taxon>Chitinophagia</taxon>
        <taxon>Chitinophagales</taxon>
        <taxon>Chitinophagaceae</taxon>
        <taxon>Parasediminibacterium</taxon>
    </lineage>
</organism>